<feature type="transmembrane region" description="Helical" evidence="1">
    <location>
        <begin position="71"/>
        <end position="91"/>
    </location>
</feature>
<feature type="transmembrane region" description="Helical" evidence="1">
    <location>
        <begin position="111"/>
        <end position="134"/>
    </location>
</feature>
<keyword evidence="3" id="KW-1185">Reference proteome</keyword>
<keyword evidence="1" id="KW-0472">Membrane</keyword>
<feature type="non-terminal residue" evidence="2">
    <location>
        <position position="179"/>
    </location>
</feature>
<evidence type="ECO:0000313" key="2">
    <source>
        <dbReference type="EMBL" id="CAG8754539.1"/>
    </source>
</evidence>
<keyword evidence="1" id="KW-1133">Transmembrane helix</keyword>
<proteinExistence type="predicted"/>
<sequence length="179" mass="21139">IHSLCLLNDLYPNVYLAEIMQILPRTLSVSFSVLCLLSILYSTYDFEFRSFSSIESITNGSFLRNARRIDIICISLILLPLFIFIPLAYFTGHYADISQMRVANILFTIHYVVWLIFGIFYLAVWILFWNRFVAVEDMNRTNRKQIPYNLDLWHKYCLPHILELLRAFSHPYKPMGDDL</sequence>
<evidence type="ECO:0000313" key="3">
    <source>
        <dbReference type="Proteomes" id="UP000789342"/>
    </source>
</evidence>
<dbReference type="Proteomes" id="UP000789342">
    <property type="component" value="Unassembled WGS sequence"/>
</dbReference>
<evidence type="ECO:0000256" key="1">
    <source>
        <dbReference type="SAM" id="Phobius"/>
    </source>
</evidence>
<keyword evidence="1" id="KW-0812">Transmembrane</keyword>
<accession>A0A9N9IXS3</accession>
<comment type="caution">
    <text evidence="2">The sequence shown here is derived from an EMBL/GenBank/DDBJ whole genome shotgun (WGS) entry which is preliminary data.</text>
</comment>
<dbReference type="AlphaFoldDB" id="A0A9N9IXS3"/>
<dbReference type="OrthoDB" id="2346254at2759"/>
<dbReference type="EMBL" id="CAJVPV010037186">
    <property type="protein sequence ID" value="CAG8754539.1"/>
    <property type="molecule type" value="Genomic_DNA"/>
</dbReference>
<name>A0A9N9IXS3_9GLOM</name>
<organism evidence="2 3">
    <name type="scientific">Acaulospora morrowiae</name>
    <dbReference type="NCBI Taxonomy" id="94023"/>
    <lineage>
        <taxon>Eukaryota</taxon>
        <taxon>Fungi</taxon>
        <taxon>Fungi incertae sedis</taxon>
        <taxon>Mucoromycota</taxon>
        <taxon>Glomeromycotina</taxon>
        <taxon>Glomeromycetes</taxon>
        <taxon>Diversisporales</taxon>
        <taxon>Acaulosporaceae</taxon>
        <taxon>Acaulospora</taxon>
    </lineage>
</organism>
<protein>
    <submittedName>
        <fullName evidence="2">630_t:CDS:1</fullName>
    </submittedName>
</protein>
<reference evidence="2" key="1">
    <citation type="submission" date="2021-06" db="EMBL/GenBank/DDBJ databases">
        <authorList>
            <person name="Kallberg Y."/>
            <person name="Tangrot J."/>
            <person name="Rosling A."/>
        </authorList>
    </citation>
    <scope>NUCLEOTIDE SEQUENCE</scope>
    <source>
        <strain evidence="2">CL551</strain>
    </source>
</reference>
<gene>
    <name evidence="2" type="ORF">AMORRO_LOCUS15516</name>
</gene>
<feature type="transmembrane region" description="Helical" evidence="1">
    <location>
        <begin position="22"/>
        <end position="44"/>
    </location>
</feature>